<dbReference type="EMBL" id="JAODBU010000003">
    <property type="protein sequence ID" value="MCT7398014.1"/>
    <property type="molecule type" value="Genomic_DNA"/>
</dbReference>
<accession>A0ABT2LXL8</accession>
<sequence>MKKNNIYWGMIFIIMAALIVVNGLGLIEGVGVWSIIFTVLFGAALLDGIVRLQATTILFSLAFLAIVWSEQLHIESITPWPILFAALLGSIGISMIFGKKNKKWKKDYSGGNHYYSNNSSNEGKYFDENVNVEQDSGEVVTCESKFAGTVKYITSNNLKKVYVRNEFSGMSIYLDKAKVPSKRLEIEIKNSFGGVEIYIPANWIVENELNCSFGGYDEEGTKAPTDAESVTVVIKGSANLSGVTIKYI</sequence>
<feature type="transmembrane region" description="Helical" evidence="1">
    <location>
        <begin position="32"/>
        <end position="50"/>
    </location>
</feature>
<evidence type="ECO:0000313" key="4">
    <source>
        <dbReference type="Proteomes" id="UP001431199"/>
    </source>
</evidence>
<proteinExistence type="predicted"/>
<reference evidence="3" key="1">
    <citation type="submission" date="2022-09" db="EMBL/GenBank/DDBJ databases">
        <title>Eubacterium sp. LFL-14 isolated from human feces.</title>
        <authorList>
            <person name="Liu F."/>
        </authorList>
    </citation>
    <scope>NUCLEOTIDE SEQUENCE</scope>
    <source>
        <strain evidence="3">LFL-14</strain>
    </source>
</reference>
<feature type="transmembrane region" description="Helical" evidence="1">
    <location>
        <begin position="57"/>
        <end position="74"/>
    </location>
</feature>
<evidence type="ECO:0000259" key="2">
    <source>
        <dbReference type="Pfam" id="PF22570"/>
    </source>
</evidence>
<feature type="transmembrane region" description="Helical" evidence="1">
    <location>
        <begin position="7"/>
        <end position="26"/>
    </location>
</feature>
<gene>
    <name evidence="3" type="ORF">N5B56_02780</name>
</gene>
<keyword evidence="1" id="KW-0472">Membrane</keyword>
<keyword evidence="4" id="KW-1185">Reference proteome</keyword>
<dbReference type="Proteomes" id="UP001431199">
    <property type="component" value="Unassembled WGS sequence"/>
</dbReference>
<keyword evidence="1" id="KW-0812">Transmembrane</keyword>
<evidence type="ECO:0000256" key="1">
    <source>
        <dbReference type="SAM" id="Phobius"/>
    </source>
</evidence>
<feature type="domain" description="LiaF transmembrane" evidence="2">
    <location>
        <begin position="8"/>
        <end position="103"/>
    </location>
</feature>
<dbReference type="InterPro" id="IPR054331">
    <property type="entry name" value="LiaF_TM"/>
</dbReference>
<dbReference type="Pfam" id="PF22570">
    <property type="entry name" value="LiaF-TM"/>
    <property type="match status" value="1"/>
</dbReference>
<protein>
    <submittedName>
        <fullName evidence="3">LiaF-related protein</fullName>
    </submittedName>
</protein>
<feature type="transmembrane region" description="Helical" evidence="1">
    <location>
        <begin position="80"/>
        <end position="98"/>
    </location>
</feature>
<keyword evidence="1" id="KW-1133">Transmembrane helix</keyword>
<name>A0ABT2LXL8_9FIRM</name>
<dbReference type="RefSeq" id="WP_117908428.1">
    <property type="nucleotide sequence ID" value="NZ_JAODBU010000003.1"/>
</dbReference>
<evidence type="ECO:0000313" key="3">
    <source>
        <dbReference type="EMBL" id="MCT7398014.1"/>
    </source>
</evidence>
<organism evidence="3 4">
    <name type="scientific">Eubacterium album</name>
    <dbReference type="NCBI Taxonomy" id="2978477"/>
    <lineage>
        <taxon>Bacteria</taxon>
        <taxon>Bacillati</taxon>
        <taxon>Bacillota</taxon>
        <taxon>Clostridia</taxon>
        <taxon>Eubacteriales</taxon>
        <taxon>Eubacteriaceae</taxon>
        <taxon>Eubacterium</taxon>
    </lineage>
</organism>
<comment type="caution">
    <text evidence="3">The sequence shown here is derived from an EMBL/GenBank/DDBJ whole genome shotgun (WGS) entry which is preliminary data.</text>
</comment>